<feature type="transmembrane region" description="Helical" evidence="1">
    <location>
        <begin position="38"/>
        <end position="58"/>
    </location>
</feature>
<evidence type="ECO:0000256" key="1">
    <source>
        <dbReference type="SAM" id="Phobius"/>
    </source>
</evidence>
<organism evidence="2">
    <name type="scientific">marine metagenome</name>
    <dbReference type="NCBI Taxonomy" id="408172"/>
    <lineage>
        <taxon>unclassified sequences</taxon>
        <taxon>metagenomes</taxon>
        <taxon>ecological metagenomes</taxon>
    </lineage>
</organism>
<gene>
    <name evidence="2" type="ORF">METZ01_LOCUS443707</name>
</gene>
<feature type="transmembrane region" description="Helical" evidence="1">
    <location>
        <begin position="12"/>
        <end position="32"/>
    </location>
</feature>
<keyword evidence="1" id="KW-0472">Membrane</keyword>
<feature type="transmembrane region" description="Helical" evidence="1">
    <location>
        <begin position="70"/>
        <end position="87"/>
    </location>
</feature>
<sequence length="124" mass="13461">QTPGIFLKDRPGIAAWTRLFGALTNIGLNLFLIPIYGAWGAAISTCLSFFFMAALMNVISNKLYPIEIEWPKISMIIIILLVSYALTKSFGDGIITGLLISIIYPLSLLGTGVVNLKVLIGKSE</sequence>
<dbReference type="AlphaFoldDB" id="A0A382Z5V8"/>
<name>A0A382Z5V8_9ZZZZ</name>
<keyword evidence="1" id="KW-1133">Transmembrane helix</keyword>
<protein>
    <submittedName>
        <fullName evidence="2">Uncharacterized protein</fullName>
    </submittedName>
</protein>
<evidence type="ECO:0000313" key="2">
    <source>
        <dbReference type="EMBL" id="SVD90853.1"/>
    </source>
</evidence>
<keyword evidence="1" id="KW-0812">Transmembrane</keyword>
<dbReference type="EMBL" id="UINC01181252">
    <property type="protein sequence ID" value="SVD90853.1"/>
    <property type="molecule type" value="Genomic_DNA"/>
</dbReference>
<feature type="transmembrane region" description="Helical" evidence="1">
    <location>
        <begin position="93"/>
        <end position="116"/>
    </location>
</feature>
<reference evidence="2" key="1">
    <citation type="submission" date="2018-05" db="EMBL/GenBank/DDBJ databases">
        <authorList>
            <person name="Lanie J.A."/>
            <person name="Ng W.-L."/>
            <person name="Kazmierczak K.M."/>
            <person name="Andrzejewski T.M."/>
            <person name="Davidsen T.M."/>
            <person name="Wayne K.J."/>
            <person name="Tettelin H."/>
            <person name="Glass J.I."/>
            <person name="Rusch D."/>
            <person name="Podicherti R."/>
            <person name="Tsui H.-C.T."/>
            <person name="Winkler M.E."/>
        </authorList>
    </citation>
    <scope>NUCLEOTIDE SEQUENCE</scope>
</reference>
<accession>A0A382Z5V8</accession>
<feature type="non-terminal residue" evidence="2">
    <location>
        <position position="1"/>
    </location>
</feature>
<proteinExistence type="predicted"/>